<dbReference type="GO" id="GO:0005840">
    <property type="term" value="C:ribosome"/>
    <property type="evidence" value="ECO:0007669"/>
    <property type="project" value="UniProtKB-KW"/>
</dbReference>
<protein>
    <submittedName>
        <fullName evidence="4">Ribosomal protein S18 acetylase RimI</fullName>
    </submittedName>
</protein>
<evidence type="ECO:0000313" key="4">
    <source>
        <dbReference type="EMBL" id="SDY77702.1"/>
    </source>
</evidence>
<name>A0A1H3MLT5_9ACTN</name>
<dbReference type="STRING" id="1137993.SAMN05660209_03689"/>
<dbReference type="Pfam" id="PF00583">
    <property type="entry name" value="Acetyltransf_1"/>
    <property type="match status" value="1"/>
</dbReference>
<feature type="domain" description="N-acetyltransferase" evidence="3">
    <location>
        <begin position="5"/>
        <end position="161"/>
    </location>
</feature>
<dbReference type="Gene3D" id="3.40.630.30">
    <property type="match status" value="1"/>
</dbReference>
<keyword evidence="5" id="KW-1185">Reference proteome</keyword>
<dbReference type="PROSITE" id="PS51186">
    <property type="entry name" value="GNAT"/>
    <property type="match status" value="1"/>
</dbReference>
<dbReference type="InterPro" id="IPR050680">
    <property type="entry name" value="YpeA/RimI_acetyltransf"/>
</dbReference>
<dbReference type="RefSeq" id="WP_091159430.1">
    <property type="nucleotide sequence ID" value="NZ_FNOT01000011.1"/>
</dbReference>
<keyword evidence="1" id="KW-0808">Transferase</keyword>
<dbReference type="OrthoDB" id="273614at2"/>
<evidence type="ECO:0000259" key="3">
    <source>
        <dbReference type="PROSITE" id="PS51186"/>
    </source>
</evidence>
<dbReference type="PANTHER" id="PTHR43420">
    <property type="entry name" value="ACETYLTRANSFERASE"/>
    <property type="match status" value="1"/>
</dbReference>
<dbReference type="EMBL" id="FNOT01000011">
    <property type="protein sequence ID" value="SDY77702.1"/>
    <property type="molecule type" value="Genomic_DNA"/>
</dbReference>
<gene>
    <name evidence="4" type="ORF">SAMN05660209_03689</name>
</gene>
<keyword evidence="4" id="KW-0689">Ribosomal protein</keyword>
<reference evidence="5" key="1">
    <citation type="submission" date="2016-10" db="EMBL/GenBank/DDBJ databases">
        <authorList>
            <person name="Varghese N."/>
            <person name="Submissions S."/>
        </authorList>
    </citation>
    <scope>NUCLEOTIDE SEQUENCE [LARGE SCALE GENOMIC DNA]</scope>
    <source>
        <strain evidence="5">DSM 45422</strain>
    </source>
</reference>
<organism evidence="4 5">
    <name type="scientific">Geodermatophilus africanus</name>
    <dbReference type="NCBI Taxonomy" id="1137993"/>
    <lineage>
        <taxon>Bacteria</taxon>
        <taxon>Bacillati</taxon>
        <taxon>Actinomycetota</taxon>
        <taxon>Actinomycetes</taxon>
        <taxon>Geodermatophilales</taxon>
        <taxon>Geodermatophilaceae</taxon>
        <taxon>Geodermatophilus</taxon>
    </lineage>
</organism>
<dbReference type="Proteomes" id="UP000198921">
    <property type="component" value="Unassembled WGS sequence"/>
</dbReference>
<dbReference type="PANTHER" id="PTHR43420:SF12">
    <property type="entry name" value="N-ACETYLTRANSFERASE DOMAIN-CONTAINING PROTEIN"/>
    <property type="match status" value="1"/>
</dbReference>
<keyword evidence="2" id="KW-0012">Acyltransferase</keyword>
<dbReference type="SUPFAM" id="SSF55729">
    <property type="entry name" value="Acyl-CoA N-acyltransferases (Nat)"/>
    <property type="match status" value="1"/>
</dbReference>
<dbReference type="CDD" id="cd04301">
    <property type="entry name" value="NAT_SF"/>
    <property type="match status" value="1"/>
</dbReference>
<keyword evidence="4" id="KW-0687">Ribonucleoprotein</keyword>
<accession>A0A1H3MLT5</accession>
<dbReference type="InterPro" id="IPR000182">
    <property type="entry name" value="GNAT_dom"/>
</dbReference>
<proteinExistence type="predicted"/>
<dbReference type="InterPro" id="IPR016181">
    <property type="entry name" value="Acyl_CoA_acyltransferase"/>
</dbReference>
<dbReference type="AlphaFoldDB" id="A0A1H3MLT5"/>
<dbReference type="GO" id="GO:0016747">
    <property type="term" value="F:acyltransferase activity, transferring groups other than amino-acyl groups"/>
    <property type="evidence" value="ECO:0007669"/>
    <property type="project" value="InterPro"/>
</dbReference>
<evidence type="ECO:0000313" key="5">
    <source>
        <dbReference type="Proteomes" id="UP000198921"/>
    </source>
</evidence>
<evidence type="ECO:0000256" key="2">
    <source>
        <dbReference type="ARBA" id="ARBA00023315"/>
    </source>
</evidence>
<sequence length="161" mass="17274">MPTQVTARPLTASDRELLRTATLANVNWTGEQRFTARDVDERPDLRHYTVFRPGRGDLGFVAERQGLVVGVVWALLLGAEDPGYGFVADGVPELGLCVWSGYRGQGIGGRLLRQALAEARRRGVRQVSLSVEAGNPSVRLYRAAGFAPVPGAAAGTMAVDL</sequence>
<evidence type="ECO:0000256" key="1">
    <source>
        <dbReference type="ARBA" id="ARBA00022679"/>
    </source>
</evidence>